<dbReference type="Proteomes" id="UP000199532">
    <property type="component" value="Unassembled WGS sequence"/>
</dbReference>
<name>A0A1H6TQS5_9BACT</name>
<dbReference type="SUPFAM" id="SSF69318">
    <property type="entry name" value="Integrin alpha N-terminal domain"/>
    <property type="match status" value="1"/>
</dbReference>
<dbReference type="EMBL" id="FNXY01000003">
    <property type="protein sequence ID" value="SEI78610.1"/>
    <property type="molecule type" value="Genomic_DNA"/>
</dbReference>
<dbReference type="GO" id="GO:0009055">
    <property type="term" value="F:electron transfer activity"/>
    <property type="evidence" value="ECO:0007669"/>
    <property type="project" value="InterPro"/>
</dbReference>
<dbReference type="STRING" id="408657.SAMN04487995_2209"/>
<keyword evidence="1" id="KW-0732">Signal</keyword>
<dbReference type="GO" id="GO:0020037">
    <property type="term" value="F:heme binding"/>
    <property type="evidence" value="ECO:0007669"/>
    <property type="project" value="InterPro"/>
</dbReference>
<dbReference type="PANTHER" id="PTHR44103:SF1">
    <property type="entry name" value="PROPROTEIN CONVERTASE P"/>
    <property type="match status" value="1"/>
</dbReference>
<dbReference type="Pfam" id="PF13517">
    <property type="entry name" value="FG-GAP_3"/>
    <property type="match status" value="1"/>
</dbReference>
<sequence>MLLILLCHLESCNFDRNDQNIRHGEKLAVKYCSNCHLAPSPSLLDKKTWSDDVMPAMANQLGIEVLEGNVYLHTKQSVISNQDWAKLRAYYATLAPDSLVQKRSALVAKKSWSVFMLKKPPYDSTEISTTLMTTISTDNQHIYTSSMNNPGLDKWDKVFDKARLMPLKSAAVDLSFNDEKRIITSMGGMRAMDYTIGEIMLLKESGHKVTARKLSDIYIRPIQTRPADLNKDGLIDYIVCSFGHTKGGLFWEKQLPDKTFQKIAIREVPGATQTETGDYNGDGWPDIIALFAHGDEGIWLFLNDRNGGFITKNLVRFPPVYGSSSFQLADMNNDGKIDIIYTAGDNSDYSRILKPYHGLYVFLNIGNLRFSQPEFYPLNGCTKAMAADFDLDGDMDIATISFFADLKNKPEQKFVLFQNTSIPVKGRYLLQPFYIPIEKNGRWICMDVDDYDGDGDKDVVLGNFSKGFLNHEDFKADWDIHTPFVVLENRVKGQQ</sequence>
<evidence type="ECO:0000313" key="2">
    <source>
        <dbReference type="EMBL" id="SEI78610.1"/>
    </source>
</evidence>
<dbReference type="Gene3D" id="2.130.10.130">
    <property type="entry name" value="Integrin alpha, N-terminal"/>
    <property type="match status" value="1"/>
</dbReference>
<keyword evidence="3" id="KW-1185">Reference proteome</keyword>
<protein>
    <submittedName>
        <fullName evidence="2">Repeat domain-containing protein</fullName>
    </submittedName>
</protein>
<dbReference type="InterPro" id="IPR036909">
    <property type="entry name" value="Cyt_c-like_dom_sf"/>
</dbReference>
<gene>
    <name evidence="2" type="ORF">SAMN04487995_2209</name>
</gene>
<evidence type="ECO:0000313" key="3">
    <source>
        <dbReference type="Proteomes" id="UP000199532"/>
    </source>
</evidence>
<proteinExistence type="predicted"/>
<dbReference type="InterPro" id="IPR013517">
    <property type="entry name" value="FG-GAP"/>
</dbReference>
<organism evidence="2 3">
    <name type="scientific">Dyadobacter koreensis</name>
    <dbReference type="NCBI Taxonomy" id="408657"/>
    <lineage>
        <taxon>Bacteria</taxon>
        <taxon>Pseudomonadati</taxon>
        <taxon>Bacteroidota</taxon>
        <taxon>Cytophagia</taxon>
        <taxon>Cytophagales</taxon>
        <taxon>Spirosomataceae</taxon>
        <taxon>Dyadobacter</taxon>
    </lineage>
</organism>
<dbReference type="PANTHER" id="PTHR44103">
    <property type="entry name" value="PROPROTEIN CONVERTASE P"/>
    <property type="match status" value="1"/>
</dbReference>
<dbReference type="SUPFAM" id="SSF46626">
    <property type="entry name" value="Cytochrome c"/>
    <property type="match status" value="1"/>
</dbReference>
<evidence type="ECO:0000256" key="1">
    <source>
        <dbReference type="ARBA" id="ARBA00022729"/>
    </source>
</evidence>
<accession>A0A1H6TQS5</accession>
<dbReference type="InterPro" id="IPR028994">
    <property type="entry name" value="Integrin_alpha_N"/>
</dbReference>
<reference evidence="2 3" key="1">
    <citation type="submission" date="2016-10" db="EMBL/GenBank/DDBJ databases">
        <authorList>
            <person name="de Groot N.N."/>
        </authorList>
    </citation>
    <scope>NUCLEOTIDE SEQUENCE [LARGE SCALE GENOMIC DNA]</scope>
    <source>
        <strain evidence="2 3">DSM 19938</strain>
    </source>
</reference>
<dbReference type="AlphaFoldDB" id="A0A1H6TQS5"/>